<keyword evidence="2" id="KW-1133">Transmembrane helix</keyword>
<dbReference type="EMBL" id="CDHN01000001">
    <property type="protein sequence ID" value="CEJ83137.1"/>
    <property type="molecule type" value="Genomic_DNA"/>
</dbReference>
<feature type="compositionally biased region" description="Low complexity" evidence="1">
    <location>
        <begin position="270"/>
        <end position="280"/>
    </location>
</feature>
<evidence type="ECO:0000313" key="4">
    <source>
        <dbReference type="Proteomes" id="UP000039046"/>
    </source>
</evidence>
<evidence type="ECO:0000256" key="2">
    <source>
        <dbReference type="SAM" id="Phobius"/>
    </source>
</evidence>
<organism evidence="3 4">
    <name type="scientific">[Torrubiella] hemipterigena</name>
    <dbReference type="NCBI Taxonomy" id="1531966"/>
    <lineage>
        <taxon>Eukaryota</taxon>
        <taxon>Fungi</taxon>
        <taxon>Dikarya</taxon>
        <taxon>Ascomycota</taxon>
        <taxon>Pezizomycotina</taxon>
        <taxon>Sordariomycetes</taxon>
        <taxon>Hypocreomycetidae</taxon>
        <taxon>Hypocreales</taxon>
        <taxon>Clavicipitaceae</taxon>
        <taxon>Clavicipitaceae incertae sedis</taxon>
        <taxon>'Torrubiella' clade</taxon>
    </lineage>
</organism>
<feature type="region of interest" description="Disordered" evidence="1">
    <location>
        <begin position="33"/>
        <end position="62"/>
    </location>
</feature>
<sequence>MKRNKNHDASLTFGSCGIGFQFGLGYTMATSRQDELQTTEAGPSGQAVSRPETVAALTEQRQPPQWKPIRRLNDKEEKLPRSRRLRFIIILRVVFLLVSVGLLIVSTVAWLKGILIEVRPIWNAYADGVLKSLITASIAVAADCLYLSLFHGTNLGWQTAILGFASDIGAIVVGALAIVVYAGDINQFLYSSSDDTNQVNLAVLEFTVSVMYVYVASLLSVDYDKTVLMFNKHLTINTNGCRRMGRHCVDKKDGQAPRLLKRKGCEKVAAEASSRRTSATQPPTPRQPA</sequence>
<dbReference type="HOGENOM" id="CLU_963735_0_0_1"/>
<feature type="region of interest" description="Disordered" evidence="1">
    <location>
        <begin position="269"/>
        <end position="289"/>
    </location>
</feature>
<accession>A0A0A1TA47</accession>
<feature type="transmembrane region" description="Helical" evidence="2">
    <location>
        <begin position="161"/>
        <end position="182"/>
    </location>
</feature>
<feature type="transmembrane region" description="Helical" evidence="2">
    <location>
        <begin position="202"/>
        <end position="221"/>
    </location>
</feature>
<evidence type="ECO:0000313" key="3">
    <source>
        <dbReference type="EMBL" id="CEJ83137.1"/>
    </source>
</evidence>
<dbReference type="Proteomes" id="UP000039046">
    <property type="component" value="Unassembled WGS sequence"/>
</dbReference>
<name>A0A0A1TA47_9HYPO</name>
<gene>
    <name evidence="3" type="ORF">VHEMI03160</name>
</gene>
<reference evidence="3 4" key="1">
    <citation type="journal article" date="2015" name="Genome Announc.">
        <title>Draft Genome Sequence and Gene Annotation of the Entomopathogenic Fungus Verticillium hemipterigenum.</title>
        <authorList>
            <person name="Horn F."/>
            <person name="Habel A."/>
            <person name="Scharf D.H."/>
            <person name="Dworschak J."/>
            <person name="Brakhage A.A."/>
            <person name="Guthke R."/>
            <person name="Hertweck C."/>
            <person name="Linde J."/>
        </authorList>
    </citation>
    <scope>NUCLEOTIDE SEQUENCE [LARGE SCALE GENOMIC DNA]</scope>
</reference>
<protein>
    <submittedName>
        <fullName evidence="3">Uncharacterized protein</fullName>
    </submittedName>
</protein>
<keyword evidence="2" id="KW-0472">Membrane</keyword>
<feature type="transmembrane region" description="Helical" evidence="2">
    <location>
        <begin position="87"/>
        <end position="109"/>
    </location>
</feature>
<keyword evidence="2" id="KW-0812">Transmembrane</keyword>
<feature type="transmembrane region" description="Helical" evidence="2">
    <location>
        <begin position="129"/>
        <end position="149"/>
    </location>
</feature>
<evidence type="ECO:0000256" key="1">
    <source>
        <dbReference type="SAM" id="MobiDB-lite"/>
    </source>
</evidence>
<keyword evidence="4" id="KW-1185">Reference proteome</keyword>
<proteinExistence type="predicted"/>
<dbReference type="AlphaFoldDB" id="A0A0A1TA47"/>